<comment type="caution">
    <text evidence="6">The sequence shown here is derived from an EMBL/GenBank/DDBJ whole genome shotgun (WGS) entry which is preliminary data.</text>
</comment>
<evidence type="ECO:0000256" key="3">
    <source>
        <dbReference type="ARBA" id="ARBA00023163"/>
    </source>
</evidence>
<reference evidence="6 7" key="1">
    <citation type="submission" date="2019-03" db="EMBL/GenBank/DDBJ databases">
        <title>Genomic Encyclopedia of Type Strains, Phase IV (KMG-IV): sequencing the most valuable type-strain genomes for metagenomic binning, comparative biology and taxonomic classification.</title>
        <authorList>
            <person name="Goeker M."/>
        </authorList>
    </citation>
    <scope>NUCLEOTIDE SEQUENCE [LARGE SCALE GENOMIC DNA]</scope>
    <source>
        <strain evidence="6 7">DSM 24984</strain>
    </source>
</reference>
<dbReference type="Pfam" id="PF00196">
    <property type="entry name" value="GerE"/>
    <property type="match status" value="1"/>
</dbReference>
<dbReference type="AlphaFoldDB" id="A0A4R1K8D4"/>
<proteinExistence type="predicted"/>
<dbReference type="Gene3D" id="1.10.10.10">
    <property type="entry name" value="Winged helix-like DNA-binding domain superfamily/Winged helix DNA-binding domain"/>
    <property type="match status" value="1"/>
</dbReference>
<dbReference type="GO" id="GO:0006355">
    <property type="term" value="P:regulation of DNA-templated transcription"/>
    <property type="evidence" value="ECO:0007669"/>
    <property type="project" value="InterPro"/>
</dbReference>
<dbReference type="SUPFAM" id="SSF55785">
    <property type="entry name" value="PYP-like sensor domain (PAS domain)"/>
    <property type="match status" value="2"/>
</dbReference>
<dbReference type="Pfam" id="PF13188">
    <property type="entry name" value="PAS_8"/>
    <property type="match status" value="1"/>
</dbReference>
<feature type="domain" description="PAS" evidence="5">
    <location>
        <begin position="290"/>
        <end position="344"/>
    </location>
</feature>
<keyword evidence="2" id="KW-0238">DNA-binding</keyword>
<evidence type="ECO:0000313" key="7">
    <source>
        <dbReference type="Proteomes" id="UP000294614"/>
    </source>
</evidence>
<dbReference type="PANTHER" id="PTHR44688:SF16">
    <property type="entry name" value="DNA-BINDING TRANSCRIPTIONAL ACTIVATOR DEVR_DOSR"/>
    <property type="match status" value="1"/>
</dbReference>
<dbReference type="InterPro" id="IPR000014">
    <property type="entry name" value="PAS"/>
</dbReference>
<dbReference type="OrthoDB" id="9797341at2"/>
<dbReference type="PRINTS" id="PR00038">
    <property type="entry name" value="HTHLUXR"/>
</dbReference>
<dbReference type="InterPro" id="IPR000792">
    <property type="entry name" value="Tscrpt_reg_LuxR_C"/>
</dbReference>
<name>A0A4R1K8D4_9BACT</name>
<evidence type="ECO:0000256" key="2">
    <source>
        <dbReference type="ARBA" id="ARBA00023125"/>
    </source>
</evidence>
<evidence type="ECO:0000259" key="4">
    <source>
        <dbReference type="PROSITE" id="PS50043"/>
    </source>
</evidence>
<protein>
    <submittedName>
        <fullName evidence="6">PAS domain S-box-containing protein</fullName>
    </submittedName>
</protein>
<dbReference type="SMART" id="SM00091">
    <property type="entry name" value="PAS"/>
    <property type="match status" value="2"/>
</dbReference>
<dbReference type="PROSITE" id="PS50112">
    <property type="entry name" value="PAS"/>
    <property type="match status" value="2"/>
</dbReference>
<dbReference type="CDD" id="cd06170">
    <property type="entry name" value="LuxR_C_like"/>
    <property type="match status" value="1"/>
</dbReference>
<dbReference type="InterPro" id="IPR035965">
    <property type="entry name" value="PAS-like_dom_sf"/>
</dbReference>
<organism evidence="6 7">
    <name type="scientific">Seleniivibrio woodruffii</name>
    <dbReference type="NCBI Taxonomy" id="1078050"/>
    <lineage>
        <taxon>Bacteria</taxon>
        <taxon>Pseudomonadati</taxon>
        <taxon>Deferribacterota</taxon>
        <taxon>Deferribacteres</taxon>
        <taxon>Deferribacterales</taxon>
        <taxon>Geovibrionaceae</taxon>
        <taxon>Seleniivibrio</taxon>
    </lineage>
</organism>
<dbReference type="PANTHER" id="PTHR44688">
    <property type="entry name" value="DNA-BINDING TRANSCRIPTIONAL ACTIVATOR DEVR_DOSR"/>
    <property type="match status" value="1"/>
</dbReference>
<dbReference type="Pfam" id="PF13426">
    <property type="entry name" value="PAS_9"/>
    <property type="match status" value="1"/>
</dbReference>
<dbReference type="Proteomes" id="UP000294614">
    <property type="component" value="Unassembled WGS sequence"/>
</dbReference>
<dbReference type="RefSeq" id="WP_132873361.1">
    <property type="nucleotide sequence ID" value="NZ_JAJUHT010000025.1"/>
</dbReference>
<keyword evidence="1" id="KW-0805">Transcription regulation</keyword>
<keyword evidence="3" id="KW-0804">Transcription</keyword>
<dbReference type="Gene3D" id="3.30.450.20">
    <property type="entry name" value="PAS domain"/>
    <property type="match status" value="2"/>
</dbReference>
<evidence type="ECO:0000259" key="5">
    <source>
        <dbReference type="PROSITE" id="PS50112"/>
    </source>
</evidence>
<dbReference type="SMART" id="SM00421">
    <property type="entry name" value="HTH_LUXR"/>
    <property type="match status" value="1"/>
</dbReference>
<dbReference type="InterPro" id="IPR016032">
    <property type="entry name" value="Sig_transdc_resp-reg_C-effctor"/>
</dbReference>
<accession>A0A4R1K8D4</accession>
<feature type="domain" description="HTH luxR-type" evidence="4">
    <location>
        <begin position="484"/>
        <end position="548"/>
    </location>
</feature>
<sequence length="549" mass="61813">MLTDLLDGFIREMEAFLSGWTRHMEAAGYLEHTTAKRDDCIRSLHGVIDPMKKHLAEGKPVDFSYIMKNSRDMADSLIMMAERHKARGITAEMFFGCFKTLIHSLDDIILTSPLPSDEKLKLYIDFRRLLDSIESITIAKWDSQSRDEKVKMLEKTDRILTLAKNKYENIFQATSDMVLVTDSEGQILEMNQSAEERFGKNAINSAVWPTLGIQPMPMEELLERYPAHSQNELRLPNLSSIVTIGIVPLKKVSLASAGYVIIMNDITCIVEQRAKLEQLVGERTAALAKSENLFRSLFSSAGEGIILADRNLSVTQSNERADEMFGFGSIGLSGINCSKVFHPEGLRAIKHSFADHETGTIETFCMTTQNSTFPASITISRLTLGDEPYLHLIVRDITHQKQMEENILKEKALAEEMNVTLRNVMKTIGKEKEEMERSIAQRVTTQIMPSLQKITAEDNIEIRKMYANMLKEQLSSLTGIDAANSASLMKLSKSEIQVCQLIQSGHSSKEIGDMMNISFETVQTHRKNIRKKLGLSGKDLNLFSFLTNT</sequence>
<evidence type="ECO:0000256" key="1">
    <source>
        <dbReference type="ARBA" id="ARBA00023015"/>
    </source>
</evidence>
<gene>
    <name evidence="6" type="ORF">C8D98_1442</name>
</gene>
<dbReference type="SUPFAM" id="SSF46894">
    <property type="entry name" value="C-terminal effector domain of the bipartite response regulators"/>
    <property type="match status" value="1"/>
</dbReference>
<dbReference type="PROSITE" id="PS50043">
    <property type="entry name" value="HTH_LUXR_2"/>
    <property type="match status" value="1"/>
</dbReference>
<dbReference type="EMBL" id="SMGG01000004">
    <property type="protein sequence ID" value="TCK60565.1"/>
    <property type="molecule type" value="Genomic_DNA"/>
</dbReference>
<feature type="domain" description="PAS" evidence="5">
    <location>
        <begin position="163"/>
        <end position="199"/>
    </location>
</feature>
<dbReference type="GO" id="GO:0003677">
    <property type="term" value="F:DNA binding"/>
    <property type="evidence" value="ECO:0007669"/>
    <property type="project" value="UniProtKB-KW"/>
</dbReference>
<evidence type="ECO:0000313" key="6">
    <source>
        <dbReference type="EMBL" id="TCK60565.1"/>
    </source>
</evidence>
<dbReference type="CDD" id="cd00130">
    <property type="entry name" value="PAS"/>
    <property type="match status" value="1"/>
</dbReference>
<dbReference type="PROSITE" id="PS00622">
    <property type="entry name" value="HTH_LUXR_1"/>
    <property type="match status" value="1"/>
</dbReference>
<keyword evidence="7" id="KW-1185">Reference proteome</keyword>
<dbReference type="NCBIfam" id="TIGR00229">
    <property type="entry name" value="sensory_box"/>
    <property type="match status" value="1"/>
</dbReference>
<dbReference type="InterPro" id="IPR036388">
    <property type="entry name" value="WH-like_DNA-bd_sf"/>
</dbReference>